<keyword evidence="2" id="KW-1185">Reference proteome</keyword>
<accession>A0A8H3FC48</accession>
<evidence type="ECO:0000313" key="2">
    <source>
        <dbReference type="Proteomes" id="UP000664534"/>
    </source>
</evidence>
<dbReference type="EMBL" id="CAJPDT010000024">
    <property type="protein sequence ID" value="CAF9919937.1"/>
    <property type="molecule type" value="Genomic_DNA"/>
</dbReference>
<dbReference type="AlphaFoldDB" id="A0A8H3FC48"/>
<organism evidence="1 2">
    <name type="scientific">Imshaugia aleurites</name>
    <dbReference type="NCBI Taxonomy" id="172621"/>
    <lineage>
        <taxon>Eukaryota</taxon>
        <taxon>Fungi</taxon>
        <taxon>Dikarya</taxon>
        <taxon>Ascomycota</taxon>
        <taxon>Pezizomycotina</taxon>
        <taxon>Lecanoromycetes</taxon>
        <taxon>OSLEUM clade</taxon>
        <taxon>Lecanoromycetidae</taxon>
        <taxon>Lecanorales</taxon>
        <taxon>Lecanorineae</taxon>
        <taxon>Parmeliaceae</taxon>
        <taxon>Imshaugia</taxon>
    </lineage>
</organism>
<gene>
    <name evidence="1" type="ORF">IMSHALPRED_004771</name>
</gene>
<dbReference type="Proteomes" id="UP000664534">
    <property type="component" value="Unassembled WGS sequence"/>
</dbReference>
<comment type="caution">
    <text evidence="1">The sequence shown here is derived from an EMBL/GenBank/DDBJ whole genome shotgun (WGS) entry which is preliminary data.</text>
</comment>
<sequence>MDRSERYLEHPVLYTTGDFPQLALRLILEGLRDDAFDEALVNGLRIYFLVNPQRFVGPHNPTNIYTVFLLLDILDALLGLSAPPGITNDKVDKWFCNLSARGLSKDGLICWRHRICADLKKRLDSSAAHDLLVLAKKREEQALQITVQEQNVRAEGIKITAEREMKSASWSSMKKLLVAARVQRDKVLISRCRLQHIESARQTHSVPAKDQNGQSLPQRTTYWRLKISAQIGSLSEI</sequence>
<name>A0A8H3FC48_9LECA</name>
<protein>
    <submittedName>
        <fullName evidence="1">Uncharacterized protein</fullName>
    </submittedName>
</protein>
<evidence type="ECO:0000313" key="1">
    <source>
        <dbReference type="EMBL" id="CAF9919937.1"/>
    </source>
</evidence>
<reference evidence="1" key="1">
    <citation type="submission" date="2021-03" db="EMBL/GenBank/DDBJ databases">
        <authorList>
            <person name="Tagirdzhanova G."/>
        </authorList>
    </citation>
    <scope>NUCLEOTIDE SEQUENCE</scope>
</reference>
<proteinExistence type="predicted"/>